<dbReference type="Pfam" id="PF13428">
    <property type="entry name" value="TPR_14"/>
    <property type="match status" value="1"/>
</dbReference>
<keyword evidence="5" id="KW-1185">Reference proteome</keyword>
<reference evidence="5" key="1">
    <citation type="submission" date="2010-02" db="EMBL/GenBank/DDBJ databases">
        <title>Complete sequence of Desulfurivibrio alkaliphilus AHT2.</title>
        <authorList>
            <consortium name="US DOE Joint Genome Institute"/>
            <person name="Pitluck S."/>
            <person name="Chertkov O."/>
            <person name="Detter J.C."/>
            <person name="Han C."/>
            <person name="Tapia R."/>
            <person name="Larimer F."/>
            <person name="Land M."/>
            <person name="Hauser L."/>
            <person name="Kyrpides N."/>
            <person name="Mikhailova N."/>
            <person name="Sorokin D.Y."/>
            <person name="Muyzer G."/>
            <person name="Woyke T."/>
        </authorList>
    </citation>
    <scope>NUCLEOTIDE SEQUENCE [LARGE SCALE GENOMIC DNA]</scope>
    <source>
        <strain evidence="5">DSM 19089 / UNIQEM U267 / AHT2</strain>
    </source>
</reference>
<dbReference type="STRING" id="589865.DaAHT2_0189"/>
<dbReference type="KEGG" id="dak:DaAHT2_0189"/>
<dbReference type="CDD" id="cd02549">
    <property type="entry name" value="Peptidase_C39A"/>
    <property type="match status" value="1"/>
</dbReference>
<gene>
    <name evidence="4" type="ordered locus">DaAHT2_0189</name>
</gene>
<dbReference type="InterPro" id="IPR039564">
    <property type="entry name" value="Peptidase_C39-like"/>
</dbReference>
<evidence type="ECO:0000256" key="1">
    <source>
        <dbReference type="PROSITE-ProRule" id="PRU00339"/>
    </source>
</evidence>
<dbReference type="NCBIfam" id="NF033920">
    <property type="entry name" value="C39_PA2778_fam"/>
    <property type="match status" value="1"/>
</dbReference>
<dbReference type="Pfam" id="PF13432">
    <property type="entry name" value="TPR_16"/>
    <property type="match status" value="1"/>
</dbReference>
<dbReference type="Gene3D" id="3.90.70.10">
    <property type="entry name" value="Cysteine proteinases"/>
    <property type="match status" value="1"/>
</dbReference>
<evidence type="ECO:0000313" key="4">
    <source>
        <dbReference type="EMBL" id="ADH84900.1"/>
    </source>
</evidence>
<dbReference type="AlphaFoldDB" id="D6Z618"/>
<accession>D6Z618</accession>
<dbReference type="InterPro" id="IPR011990">
    <property type="entry name" value="TPR-like_helical_dom_sf"/>
</dbReference>
<dbReference type="InterPro" id="IPR039563">
    <property type="entry name" value="Peptidase_C39_single_dom"/>
</dbReference>
<protein>
    <submittedName>
        <fullName evidence="4">Peptidase C39 bacteriocin processing</fullName>
    </submittedName>
</protein>
<organism evidence="4 5">
    <name type="scientific">Desulfurivibrio alkaliphilus (strain DSM 19089 / UNIQEM U267 / AHT2)</name>
    <dbReference type="NCBI Taxonomy" id="589865"/>
    <lineage>
        <taxon>Bacteria</taxon>
        <taxon>Pseudomonadati</taxon>
        <taxon>Thermodesulfobacteriota</taxon>
        <taxon>Desulfobulbia</taxon>
        <taxon>Desulfobulbales</taxon>
        <taxon>Desulfobulbaceae</taxon>
        <taxon>Desulfurivibrio</taxon>
    </lineage>
</organism>
<name>D6Z618_DESAT</name>
<dbReference type="eggNOG" id="COG0457">
    <property type="taxonomic scope" value="Bacteria"/>
</dbReference>
<dbReference type="InParanoid" id="D6Z618"/>
<dbReference type="HOGENOM" id="CLU_069114_0_0_7"/>
<keyword evidence="1" id="KW-0802">TPR repeat</keyword>
<dbReference type="EMBL" id="CP001940">
    <property type="protein sequence ID" value="ADH84900.1"/>
    <property type="molecule type" value="Genomic_DNA"/>
</dbReference>
<feature type="chain" id="PRO_5003091662" evidence="2">
    <location>
        <begin position="23"/>
        <end position="313"/>
    </location>
</feature>
<feature type="signal peptide" evidence="2">
    <location>
        <begin position="1"/>
        <end position="22"/>
    </location>
</feature>
<evidence type="ECO:0000313" key="5">
    <source>
        <dbReference type="Proteomes" id="UP000001508"/>
    </source>
</evidence>
<dbReference type="eggNOG" id="COG3271">
    <property type="taxonomic scope" value="Bacteria"/>
</dbReference>
<feature type="domain" description="Peptidase C39-like" evidence="3">
    <location>
        <begin position="40"/>
        <end position="152"/>
    </location>
</feature>
<dbReference type="SMART" id="SM00028">
    <property type="entry name" value="TPR"/>
    <property type="match status" value="3"/>
</dbReference>
<evidence type="ECO:0000256" key="2">
    <source>
        <dbReference type="SAM" id="SignalP"/>
    </source>
</evidence>
<sequence>MFLAGLLLGLLLVLPFTGCAPAFQETLREQAGPGRVVIDSVPFYPQEKYQCGPASLAMLLAWSGLEVVPEQLVDQVYSPDRQGSLQPSIVAAARRHGRVAYPLSGQEEHLLAEVAAGHPVLVLKNLGLAWLPRWHYAVVIGYEREQEVVYLHSDSRGNKALSARVFANTWQRGGSWGLLVLPPDKLPATATEKTWLAAVVGLERTEQWPAAARAYEAALQRWPDSVVAWMGLGNSRHALADYLGAVTAFTRAAELEPDFVPASNNLAFSLAAAGRVAEALAVIERAMAANGPWLEQLEQTRREIMSRHQLMLP</sequence>
<dbReference type="SUPFAM" id="SSF48452">
    <property type="entry name" value="TPR-like"/>
    <property type="match status" value="1"/>
</dbReference>
<dbReference type="OrthoDB" id="9814129at2"/>
<keyword evidence="2" id="KW-0732">Signal</keyword>
<dbReference type="PROSITE" id="PS50005">
    <property type="entry name" value="TPR"/>
    <property type="match status" value="1"/>
</dbReference>
<dbReference type="Pfam" id="PF13529">
    <property type="entry name" value="Peptidase_C39_2"/>
    <property type="match status" value="1"/>
</dbReference>
<dbReference type="InterPro" id="IPR019734">
    <property type="entry name" value="TPR_rpt"/>
</dbReference>
<feature type="repeat" description="TPR" evidence="1">
    <location>
        <begin position="226"/>
        <end position="259"/>
    </location>
</feature>
<proteinExistence type="predicted"/>
<evidence type="ECO:0000259" key="3">
    <source>
        <dbReference type="Pfam" id="PF13529"/>
    </source>
</evidence>
<dbReference type="Gene3D" id="1.25.40.10">
    <property type="entry name" value="Tetratricopeptide repeat domain"/>
    <property type="match status" value="1"/>
</dbReference>
<dbReference type="Proteomes" id="UP000001508">
    <property type="component" value="Chromosome"/>
</dbReference>